<dbReference type="SMART" id="SM00849">
    <property type="entry name" value="Lactamase_B"/>
    <property type="match status" value="1"/>
</dbReference>
<dbReference type="Proteomes" id="UP000663829">
    <property type="component" value="Unassembled WGS sequence"/>
</dbReference>
<protein>
    <recommendedName>
        <fullName evidence="5">Metallo-beta-lactamase domain-containing protein</fullName>
    </recommendedName>
</protein>
<dbReference type="InterPro" id="IPR036866">
    <property type="entry name" value="RibonucZ/Hydroxyglut_hydro"/>
</dbReference>
<dbReference type="Gene3D" id="1.10.10.10">
    <property type="entry name" value="Winged helix-like DNA-binding domain superfamily/Winged helix DNA-binding domain"/>
    <property type="match status" value="1"/>
</dbReference>
<dbReference type="PANTHER" id="PTHR23131">
    <property type="entry name" value="ENDORIBONUCLEASE LACTB2"/>
    <property type="match status" value="1"/>
</dbReference>
<dbReference type="InterPro" id="IPR050662">
    <property type="entry name" value="Sec-metab_biosynth-thioest"/>
</dbReference>
<evidence type="ECO:0000313" key="7">
    <source>
        <dbReference type="EMBL" id="CAF3682174.1"/>
    </source>
</evidence>
<dbReference type="SUPFAM" id="SSF56281">
    <property type="entry name" value="Metallo-hydrolase/oxidoreductase"/>
    <property type="match status" value="1"/>
</dbReference>
<dbReference type="Pfam" id="PF00753">
    <property type="entry name" value="Lactamase_B"/>
    <property type="match status" value="1"/>
</dbReference>
<organism evidence="6 8">
    <name type="scientific">Didymodactylos carnosus</name>
    <dbReference type="NCBI Taxonomy" id="1234261"/>
    <lineage>
        <taxon>Eukaryota</taxon>
        <taxon>Metazoa</taxon>
        <taxon>Spiralia</taxon>
        <taxon>Gnathifera</taxon>
        <taxon>Rotifera</taxon>
        <taxon>Eurotatoria</taxon>
        <taxon>Bdelloidea</taxon>
        <taxon>Philodinida</taxon>
        <taxon>Philodinidae</taxon>
        <taxon>Didymodactylos</taxon>
    </lineage>
</organism>
<evidence type="ECO:0000259" key="5">
    <source>
        <dbReference type="SMART" id="SM00849"/>
    </source>
</evidence>
<dbReference type="PANTHER" id="PTHR23131:SF0">
    <property type="entry name" value="ENDORIBONUCLEASE LACTB2"/>
    <property type="match status" value="1"/>
</dbReference>
<proteinExistence type="inferred from homology"/>
<keyword evidence="2" id="KW-0479">Metal-binding</keyword>
<comment type="caution">
    <text evidence="6">The sequence shown here is derived from an EMBL/GenBank/DDBJ whole genome shotgun (WGS) entry which is preliminary data.</text>
</comment>
<dbReference type="AlphaFoldDB" id="A0A813ZHY9"/>
<evidence type="ECO:0000313" key="8">
    <source>
        <dbReference type="Proteomes" id="UP000663829"/>
    </source>
</evidence>
<reference evidence="6" key="1">
    <citation type="submission" date="2021-02" db="EMBL/GenBank/DDBJ databases">
        <authorList>
            <person name="Nowell W R."/>
        </authorList>
    </citation>
    <scope>NUCLEOTIDE SEQUENCE</scope>
</reference>
<dbReference type="GO" id="GO:0016787">
    <property type="term" value="F:hydrolase activity"/>
    <property type="evidence" value="ECO:0007669"/>
    <property type="project" value="UniProtKB-KW"/>
</dbReference>
<evidence type="ECO:0000313" key="6">
    <source>
        <dbReference type="EMBL" id="CAF0899460.1"/>
    </source>
</evidence>
<gene>
    <name evidence="6" type="ORF">GPM918_LOCUS8555</name>
    <name evidence="7" type="ORF">SRO942_LOCUS8555</name>
</gene>
<keyword evidence="3" id="KW-0378">Hydrolase</keyword>
<keyword evidence="4" id="KW-0862">Zinc</keyword>
<comment type="similarity">
    <text evidence="1">Belongs to the metallo-beta-lactamase superfamily.</text>
</comment>
<dbReference type="EMBL" id="CAJOBC010001502">
    <property type="protein sequence ID" value="CAF3682174.1"/>
    <property type="molecule type" value="Genomic_DNA"/>
</dbReference>
<accession>A0A813ZHY9</accession>
<dbReference type="EMBL" id="CAJNOQ010001502">
    <property type="protein sequence ID" value="CAF0899460.1"/>
    <property type="molecule type" value="Genomic_DNA"/>
</dbReference>
<dbReference type="GO" id="GO:0046872">
    <property type="term" value="F:metal ion binding"/>
    <property type="evidence" value="ECO:0007669"/>
    <property type="project" value="UniProtKB-KW"/>
</dbReference>
<dbReference type="Proteomes" id="UP000681722">
    <property type="component" value="Unassembled WGS sequence"/>
</dbReference>
<evidence type="ECO:0000256" key="2">
    <source>
        <dbReference type="ARBA" id="ARBA00022723"/>
    </source>
</evidence>
<keyword evidence="8" id="KW-1185">Reference proteome</keyword>
<dbReference type="Gene3D" id="3.60.15.10">
    <property type="entry name" value="Ribonuclease Z/Hydroxyacylglutathione hydrolase-like"/>
    <property type="match status" value="1"/>
</dbReference>
<evidence type="ECO:0000256" key="1">
    <source>
        <dbReference type="ARBA" id="ARBA00007749"/>
    </source>
</evidence>
<evidence type="ECO:0000256" key="3">
    <source>
        <dbReference type="ARBA" id="ARBA00022801"/>
    </source>
</evidence>
<dbReference type="OrthoDB" id="17458at2759"/>
<dbReference type="Pfam" id="PF17778">
    <property type="entry name" value="WHD_BLACT"/>
    <property type="match status" value="1"/>
</dbReference>
<dbReference type="InterPro" id="IPR036388">
    <property type="entry name" value="WH-like_DNA-bd_sf"/>
</dbReference>
<dbReference type="InterPro" id="IPR001279">
    <property type="entry name" value="Metallo-B-lactamas"/>
</dbReference>
<dbReference type="InterPro" id="IPR041516">
    <property type="entry name" value="LACTB2_WH"/>
</dbReference>
<sequence length="255" mass="28850">MTLQGVTLEAILITHWHPDHIGGIRDVLKAVNQANIPIYKRKLLEIPDSKILSTYGIENPDDYTQFTFIESNQVIETEGAHLKYELQAVHTPGHSTDHLCYLLEEENALFSGDCILGEGTTVFEDLHDYMNSLSKILNLKPKLIYPGHGPIVPDPQTTIEHYISHRQQRNEQILAALKDKDALEPMEITKIVYTDIAEQLYSAACHNVENHLRMLEKQGQVAMTIAAEQTSQVFREGETEVGENEGNIAYLYIKL</sequence>
<evidence type="ECO:0000256" key="4">
    <source>
        <dbReference type="ARBA" id="ARBA00022833"/>
    </source>
</evidence>
<dbReference type="FunFam" id="3.60.15.10:FF:000041">
    <property type="entry name" value="Metallo-beta-lactamase domain protein"/>
    <property type="match status" value="1"/>
</dbReference>
<name>A0A813ZHY9_9BILA</name>
<feature type="domain" description="Metallo-beta-lactamase" evidence="5">
    <location>
        <begin position="2"/>
        <end position="148"/>
    </location>
</feature>